<protein>
    <recommendedName>
        <fullName evidence="3">Antibiotic biosynthesis monooxygenase</fullName>
    </recommendedName>
</protein>
<evidence type="ECO:0000313" key="1">
    <source>
        <dbReference type="EMBL" id="MBC9717011.1"/>
    </source>
</evidence>
<keyword evidence="2" id="KW-1185">Reference proteome</keyword>
<reference evidence="1 2" key="1">
    <citation type="submission" date="2020-08" db="EMBL/GenBank/DDBJ databases">
        <title>Genemic of Streptomyces polyaspartic.</title>
        <authorList>
            <person name="Liu W."/>
        </authorList>
    </citation>
    <scope>NUCLEOTIDE SEQUENCE [LARGE SCALE GENOMIC DNA]</scope>
    <source>
        <strain evidence="1 2">TRM66268-LWL</strain>
    </source>
</reference>
<gene>
    <name evidence="1" type="ORF">H9Y04_31205</name>
</gene>
<comment type="caution">
    <text evidence="1">The sequence shown here is derived from an EMBL/GenBank/DDBJ whole genome shotgun (WGS) entry which is preliminary data.</text>
</comment>
<dbReference type="EMBL" id="JACTVJ010000017">
    <property type="protein sequence ID" value="MBC9717011.1"/>
    <property type="molecule type" value="Genomic_DNA"/>
</dbReference>
<name>A0ABR7SR67_9ACTN</name>
<proteinExistence type="predicted"/>
<sequence>MTTSDSTLVLFRNTMRITDGHLAEFRDAIARAVDFVERHGPQLMVQTFIDEERMLAHSFQLYADSDAVRTHWKLSDPYIREVMEHCTVEGFEVFGTPDADVTDGIRAAVTAPATLTFTPHIAGFVRFGPDASRHDARPRTSDS</sequence>
<dbReference type="Proteomes" id="UP000642284">
    <property type="component" value="Unassembled WGS sequence"/>
</dbReference>
<evidence type="ECO:0000313" key="2">
    <source>
        <dbReference type="Proteomes" id="UP000642284"/>
    </source>
</evidence>
<organism evidence="1 2">
    <name type="scientific">Streptomyces polyasparticus</name>
    <dbReference type="NCBI Taxonomy" id="2767826"/>
    <lineage>
        <taxon>Bacteria</taxon>
        <taxon>Bacillati</taxon>
        <taxon>Actinomycetota</taxon>
        <taxon>Actinomycetes</taxon>
        <taxon>Kitasatosporales</taxon>
        <taxon>Streptomycetaceae</taxon>
        <taxon>Streptomyces</taxon>
    </lineage>
</organism>
<accession>A0ABR7SR67</accession>
<evidence type="ECO:0008006" key="3">
    <source>
        <dbReference type="Google" id="ProtNLM"/>
    </source>
</evidence>
<dbReference type="RefSeq" id="WP_187817449.1">
    <property type="nucleotide sequence ID" value="NZ_JACTVJ010000017.1"/>
</dbReference>